<protein>
    <recommendedName>
        <fullName evidence="3">Terminase small subunit</fullName>
    </recommendedName>
</protein>
<accession>A0ABQ5ZE44</accession>
<evidence type="ECO:0000313" key="1">
    <source>
        <dbReference type="EMBL" id="GLR49895.1"/>
    </source>
</evidence>
<name>A0ABQ5ZE44_9HYPH</name>
<proteinExistence type="predicted"/>
<dbReference type="Proteomes" id="UP001156702">
    <property type="component" value="Unassembled WGS sequence"/>
</dbReference>
<evidence type="ECO:0000313" key="2">
    <source>
        <dbReference type="Proteomes" id="UP001156702"/>
    </source>
</evidence>
<comment type="caution">
    <text evidence="1">The sequence shown here is derived from an EMBL/GenBank/DDBJ whole genome shotgun (WGS) entry which is preliminary data.</text>
</comment>
<dbReference type="EMBL" id="BSOP01000007">
    <property type="protein sequence ID" value="GLR49895.1"/>
    <property type="molecule type" value="Genomic_DNA"/>
</dbReference>
<gene>
    <name evidence="1" type="ORF">GCM10007923_11000</name>
</gene>
<evidence type="ECO:0008006" key="3">
    <source>
        <dbReference type="Google" id="ProtNLM"/>
    </source>
</evidence>
<dbReference type="Gene3D" id="1.10.10.60">
    <property type="entry name" value="Homeodomain-like"/>
    <property type="match status" value="1"/>
</dbReference>
<reference evidence="2" key="1">
    <citation type="journal article" date="2019" name="Int. J. Syst. Evol. Microbiol.">
        <title>The Global Catalogue of Microorganisms (GCM) 10K type strain sequencing project: providing services to taxonomists for standard genome sequencing and annotation.</title>
        <authorList>
            <consortium name="The Broad Institute Genomics Platform"/>
            <consortium name="The Broad Institute Genome Sequencing Center for Infectious Disease"/>
            <person name="Wu L."/>
            <person name="Ma J."/>
        </authorList>
    </citation>
    <scope>NUCLEOTIDE SEQUENCE [LARGE SCALE GENOMIC DNA]</scope>
    <source>
        <strain evidence="2">NBRC 102122</strain>
    </source>
</reference>
<sequence>MARPSKFQPAYCDLVIEHMAEGASLTSFAAEIGVARSTINEWMEAHSDFADSVRIAKAKCAAWWEQRGRELAVEGGGNAALVMFGLKNMGADDWREKQEVEQRTTVEAADPLTALLAHIAEHGKRIHDQ</sequence>
<keyword evidence="2" id="KW-1185">Reference proteome</keyword>
<dbReference type="RefSeq" id="WP_244770044.1">
    <property type="nucleotide sequence ID" value="NZ_BSOP01000007.1"/>
</dbReference>
<organism evidence="1 2">
    <name type="scientific">Shinella yambaruensis</name>
    <dbReference type="NCBI Taxonomy" id="415996"/>
    <lineage>
        <taxon>Bacteria</taxon>
        <taxon>Pseudomonadati</taxon>
        <taxon>Pseudomonadota</taxon>
        <taxon>Alphaproteobacteria</taxon>
        <taxon>Hyphomicrobiales</taxon>
        <taxon>Rhizobiaceae</taxon>
        <taxon>Shinella</taxon>
    </lineage>
</organism>